<dbReference type="PANTHER" id="PTHR47829">
    <property type="entry name" value="HYDROLASE, PUTATIVE (AFU_ORTHOLOGUE AFUA_1G12880)-RELATED"/>
    <property type="match status" value="1"/>
</dbReference>
<dbReference type="AlphaFoldDB" id="A0A0C2W8Z2"/>
<accession>A0A0C2W8Z2</accession>
<evidence type="ECO:0000259" key="1">
    <source>
        <dbReference type="Pfam" id="PF01636"/>
    </source>
</evidence>
<dbReference type="InterPro" id="IPR002575">
    <property type="entry name" value="Aminoglycoside_PTrfase"/>
</dbReference>
<dbReference type="InterPro" id="IPR052898">
    <property type="entry name" value="ACAD10-like"/>
</dbReference>
<dbReference type="Pfam" id="PF01636">
    <property type="entry name" value="APH"/>
    <property type="match status" value="1"/>
</dbReference>
<dbReference type="RefSeq" id="WP_041054023.1">
    <property type="nucleotide sequence ID" value="NZ_JXRR01000001.1"/>
</dbReference>
<dbReference type="PATRIC" id="fig|220754.4.peg.378"/>
<keyword evidence="2" id="KW-0808">Transferase</keyword>
<gene>
    <name evidence="2" type="ORF">KR50_03700</name>
</gene>
<evidence type="ECO:0000313" key="3">
    <source>
        <dbReference type="Proteomes" id="UP000031972"/>
    </source>
</evidence>
<dbReference type="Gene3D" id="3.30.200.20">
    <property type="entry name" value="Phosphorylase Kinase, domain 1"/>
    <property type="match status" value="1"/>
</dbReference>
<dbReference type="Gene3D" id="3.90.1200.10">
    <property type="match status" value="1"/>
</dbReference>
<sequence length="354" mass="41052">MTQTKDTIPVKKGEQLNTDLLEKFLRENLGELPQATLEIEQFWAGHSNLTYELKMGEWEAVLRRPPHGPLAPKAHDMKREFQFLTQIHPLFSQAPEPFLFSHDESIVGSPFLLMERKHGIVIDHSFPKGLDVTPEHRQKLSNLMIDTLVDLHAIDFKKTKLGEISSPEGFMERQVHSWINRYDRSQTEEVKEADQLKEWLIQHLPKSQPSVIIHYDYKLNNAMFDPKLERMVGLFDWEMASVGDPLADLGAAMSYWTQPDDPEPLKNGLGKPSVTIQEGFMTRAEFIKQYAERSGRDVGEMHYYLTFAYFKLAVICQQIYFRYKKGQTRDPRFAHFDQFVKTLITHASTVSVQK</sequence>
<dbReference type="EMBL" id="JXRR01000001">
    <property type="protein sequence ID" value="KIL53041.1"/>
    <property type="molecule type" value="Genomic_DNA"/>
</dbReference>
<dbReference type="PANTHER" id="PTHR47829:SF1">
    <property type="entry name" value="HAD FAMILY PHOSPHATASE"/>
    <property type="match status" value="1"/>
</dbReference>
<feature type="domain" description="Aminoglycoside phosphotransferase" evidence="1">
    <location>
        <begin position="38"/>
        <end position="267"/>
    </location>
</feature>
<reference evidence="2 3" key="1">
    <citation type="submission" date="2015-01" db="EMBL/GenBank/DDBJ databases">
        <title>Jeotgalibacillus campisalis genome sequencing.</title>
        <authorList>
            <person name="Goh K.M."/>
            <person name="Chan K.-G."/>
            <person name="Yaakop A.S."/>
            <person name="Ee R."/>
            <person name="Gan H.M."/>
            <person name="Chan C.S."/>
        </authorList>
    </citation>
    <scope>NUCLEOTIDE SEQUENCE [LARGE SCALE GENOMIC DNA]</scope>
    <source>
        <strain evidence="2 3">SF-57</strain>
    </source>
</reference>
<comment type="caution">
    <text evidence="2">The sequence shown here is derived from an EMBL/GenBank/DDBJ whole genome shotgun (WGS) entry which is preliminary data.</text>
</comment>
<evidence type="ECO:0000313" key="2">
    <source>
        <dbReference type="EMBL" id="KIL53041.1"/>
    </source>
</evidence>
<dbReference type="SUPFAM" id="SSF56112">
    <property type="entry name" value="Protein kinase-like (PK-like)"/>
    <property type="match status" value="1"/>
</dbReference>
<keyword evidence="3" id="KW-1185">Reference proteome</keyword>
<protein>
    <submittedName>
        <fullName evidence="2">Aminoglycoside phosphotransferase</fullName>
    </submittedName>
</protein>
<organism evidence="2 3">
    <name type="scientific">Jeotgalibacillus campisalis</name>
    <dbReference type="NCBI Taxonomy" id="220754"/>
    <lineage>
        <taxon>Bacteria</taxon>
        <taxon>Bacillati</taxon>
        <taxon>Bacillota</taxon>
        <taxon>Bacilli</taxon>
        <taxon>Bacillales</taxon>
        <taxon>Caryophanaceae</taxon>
        <taxon>Jeotgalibacillus</taxon>
    </lineage>
</organism>
<dbReference type="Proteomes" id="UP000031972">
    <property type="component" value="Unassembled WGS sequence"/>
</dbReference>
<proteinExistence type="predicted"/>
<dbReference type="CDD" id="cd05154">
    <property type="entry name" value="ACAD10_11_N-like"/>
    <property type="match status" value="1"/>
</dbReference>
<dbReference type="InterPro" id="IPR041726">
    <property type="entry name" value="ACAD10_11_N"/>
</dbReference>
<dbReference type="InterPro" id="IPR011009">
    <property type="entry name" value="Kinase-like_dom_sf"/>
</dbReference>
<name>A0A0C2W8Z2_9BACL</name>
<dbReference type="OrthoDB" id="3806873at2"/>
<dbReference type="GO" id="GO:0016740">
    <property type="term" value="F:transferase activity"/>
    <property type="evidence" value="ECO:0007669"/>
    <property type="project" value="UniProtKB-KW"/>
</dbReference>